<dbReference type="Gene3D" id="3.40.50.2300">
    <property type="match status" value="1"/>
</dbReference>
<dbReference type="PANTHER" id="PTHR11717:SF7">
    <property type="entry name" value="LOW MOLECULAR WEIGHT PHOSPHOTYROSINE PROTEIN PHOSPHATASE"/>
    <property type="match status" value="1"/>
</dbReference>
<proteinExistence type="inferred from homology"/>
<feature type="active site" evidence="5">
    <location>
        <position position="14"/>
    </location>
</feature>
<comment type="similarity">
    <text evidence="1">Belongs to the low molecular weight phosphotyrosine protein phosphatase family.</text>
</comment>
<dbReference type="PRINTS" id="PR00719">
    <property type="entry name" value="LMWPTPASE"/>
</dbReference>
<sequence length="154" mass="17703">MFNIIFVCLGNICRSPMAEFIMKDLIAQNNLNNKINVSSAGTSGYHDGEDAHYKTKEILKNKNILVKNFCSKKLNEKMCQENNLIIVMDNSNLKNTIKMFPAYKDKIKKLTDYVVNLDYDEVPDPWYSGDFDETYLILSNACNNLLTCIKSQRI</sequence>
<dbReference type="InterPro" id="IPR036196">
    <property type="entry name" value="Ptyr_pPase_sf"/>
</dbReference>
<reference evidence="7 8" key="1">
    <citation type="journal article" date="2014" name="Genome Biol. Evol.">
        <title>Comparative Genomics of the Campylobacter lari Group.</title>
        <authorList>
            <person name="Miller W.G."/>
            <person name="Yee E."/>
            <person name="Chapman M.H."/>
            <person name="Smith T.P."/>
            <person name="Bono J.L."/>
            <person name="Huynh S."/>
            <person name="Parker C.T."/>
            <person name="Vandamme P."/>
            <person name="Luong K."/>
            <person name="Korlach J."/>
        </authorList>
    </citation>
    <scope>NUCLEOTIDE SEQUENCE [LARGE SCALE GENOMIC DNA]</scope>
    <source>
        <strain evidence="7 8">NCTC 12927</strain>
    </source>
</reference>
<accession>A0A0A8H1U3</accession>
<feature type="domain" description="Phosphotyrosine protein phosphatase I" evidence="6">
    <location>
        <begin position="2"/>
        <end position="148"/>
    </location>
</feature>
<dbReference type="Pfam" id="PF01451">
    <property type="entry name" value="LMWPc"/>
    <property type="match status" value="1"/>
</dbReference>
<evidence type="ECO:0000313" key="7">
    <source>
        <dbReference type="EMBL" id="AJC88046.1"/>
    </source>
</evidence>
<keyword evidence="3" id="KW-0378">Hydrolase</keyword>
<evidence type="ECO:0000256" key="4">
    <source>
        <dbReference type="ARBA" id="ARBA00022912"/>
    </source>
</evidence>
<dbReference type="KEGG" id="cis:CINS_1084"/>
<dbReference type="HOGENOM" id="CLU_071415_2_3_7"/>
<keyword evidence="4" id="KW-0904">Protein phosphatase</keyword>
<dbReference type="CDD" id="cd16343">
    <property type="entry name" value="LMWPTP"/>
    <property type="match status" value="1"/>
</dbReference>
<evidence type="ECO:0000256" key="5">
    <source>
        <dbReference type="PIRSR" id="PIRSR617867-1"/>
    </source>
</evidence>
<dbReference type="Proteomes" id="UP000031163">
    <property type="component" value="Chromosome"/>
</dbReference>
<protein>
    <recommendedName>
        <fullName evidence="2">protein-tyrosine-phosphatase</fullName>
        <ecNumber evidence="2">3.1.3.48</ecNumber>
    </recommendedName>
</protein>
<dbReference type="InterPro" id="IPR017867">
    <property type="entry name" value="Tyr_phospatase_low_mol_wt"/>
</dbReference>
<dbReference type="RefSeq" id="WP_039650512.1">
    <property type="nucleotide sequence ID" value="NZ_CP007770.1"/>
</dbReference>
<dbReference type="STRING" id="1031564.CINS_1084"/>
<evidence type="ECO:0000259" key="6">
    <source>
        <dbReference type="SMART" id="SM00226"/>
    </source>
</evidence>
<dbReference type="EMBL" id="CP007770">
    <property type="protein sequence ID" value="AJC88046.1"/>
    <property type="molecule type" value="Genomic_DNA"/>
</dbReference>
<evidence type="ECO:0000256" key="1">
    <source>
        <dbReference type="ARBA" id="ARBA00011063"/>
    </source>
</evidence>
<dbReference type="AlphaFoldDB" id="A0A0A8H1U3"/>
<feature type="active site" description="Proton donor" evidence="5">
    <location>
        <position position="124"/>
    </location>
</feature>
<evidence type="ECO:0000256" key="3">
    <source>
        <dbReference type="ARBA" id="ARBA00022801"/>
    </source>
</evidence>
<dbReference type="GeneID" id="74431872"/>
<dbReference type="InterPro" id="IPR050438">
    <property type="entry name" value="LMW_PTPase"/>
</dbReference>
<name>A0A0A8H1U3_9BACT</name>
<feature type="active site" description="Nucleophile" evidence="5">
    <location>
        <position position="8"/>
    </location>
</feature>
<dbReference type="InterPro" id="IPR023485">
    <property type="entry name" value="Ptyr_pPase"/>
</dbReference>
<dbReference type="PANTHER" id="PTHR11717">
    <property type="entry name" value="LOW MOLECULAR WEIGHT PROTEIN TYROSINE PHOSPHATASE"/>
    <property type="match status" value="1"/>
</dbReference>
<dbReference type="GO" id="GO:0004725">
    <property type="term" value="F:protein tyrosine phosphatase activity"/>
    <property type="evidence" value="ECO:0007669"/>
    <property type="project" value="UniProtKB-EC"/>
</dbReference>
<evidence type="ECO:0000313" key="8">
    <source>
        <dbReference type="Proteomes" id="UP000031163"/>
    </source>
</evidence>
<dbReference type="EC" id="3.1.3.48" evidence="2"/>
<gene>
    <name evidence="7" type="ORF">CINS_1084</name>
</gene>
<dbReference type="SMART" id="SM00226">
    <property type="entry name" value="LMWPc"/>
    <property type="match status" value="1"/>
</dbReference>
<evidence type="ECO:0000256" key="2">
    <source>
        <dbReference type="ARBA" id="ARBA00013064"/>
    </source>
</evidence>
<dbReference type="SUPFAM" id="SSF52788">
    <property type="entry name" value="Phosphotyrosine protein phosphatases I"/>
    <property type="match status" value="1"/>
</dbReference>
<organism evidence="7 8">
    <name type="scientific">Campylobacter insulaenigrae NCTC 12927</name>
    <dbReference type="NCBI Taxonomy" id="1031564"/>
    <lineage>
        <taxon>Bacteria</taxon>
        <taxon>Pseudomonadati</taxon>
        <taxon>Campylobacterota</taxon>
        <taxon>Epsilonproteobacteria</taxon>
        <taxon>Campylobacterales</taxon>
        <taxon>Campylobacteraceae</taxon>
        <taxon>Campylobacter</taxon>
    </lineage>
</organism>